<proteinExistence type="predicted"/>
<dbReference type="OrthoDB" id="2329149at2759"/>
<gene>
    <name evidence="1" type="ORF">RFULGI_LOCUS6041</name>
</gene>
<keyword evidence="2" id="KW-1185">Reference proteome</keyword>
<reference evidence="1" key="1">
    <citation type="submission" date="2021-06" db="EMBL/GenBank/DDBJ databases">
        <authorList>
            <person name="Kallberg Y."/>
            <person name="Tangrot J."/>
            <person name="Rosling A."/>
        </authorList>
    </citation>
    <scope>NUCLEOTIDE SEQUENCE</scope>
    <source>
        <strain evidence="1">IN212</strain>
    </source>
</reference>
<accession>A0A9N9G707</accession>
<comment type="caution">
    <text evidence="1">The sequence shown here is derived from an EMBL/GenBank/DDBJ whole genome shotgun (WGS) entry which is preliminary data.</text>
</comment>
<dbReference type="Proteomes" id="UP000789396">
    <property type="component" value="Unassembled WGS sequence"/>
</dbReference>
<dbReference type="AlphaFoldDB" id="A0A9N9G707"/>
<dbReference type="EMBL" id="CAJVPZ010007410">
    <property type="protein sequence ID" value="CAG8585920.1"/>
    <property type="molecule type" value="Genomic_DNA"/>
</dbReference>
<sequence>MIENIKLENFETLGNLDNKSIPGKELENFASILEKRETLGNLDNKSIPSKEIDKQTTSELLKELSNRKPCCDHEAFNAVVHFNEIIFINKHANQNGNNAKLPNHLRFTSKHLNAMLLPKVLAQVFKFTPLQIEEILFRNKLFDRFRFELLKLELILDHHKMYETEILKDQKEITSTLFYGVFDEYVWSKTFPKNAFSSNSYELGRCVRKLNNLEKSRKRMATIAKKKAAWPRVYRFIPYKIPNYT</sequence>
<organism evidence="1 2">
    <name type="scientific">Racocetra fulgida</name>
    <dbReference type="NCBI Taxonomy" id="60492"/>
    <lineage>
        <taxon>Eukaryota</taxon>
        <taxon>Fungi</taxon>
        <taxon>Fungi incertae sedis</taxon>
        <taxon>Mucoromycota</taxon>
        <taxon>Glomeromycotina</taxon>
        <taxon>Glomeromycetes</taxon>
        <taxon>Diversisporales</taxon>
        <taxon>Gigasporaceae</taxon>
        <taxon>Racocetra</taxon>
    </lineage>
</organism>
<name>A0A9N9G707_9GLOM</name>
<protein>
    <submittedName>
        <fullName evidence="1">16278_t:CDS:1</fullName>
    </submittedName>
</protein>
<evidence type="ECO:0000313" key="2">
    <source>
        <dbReference type="Proteomes" id="UP000789396"/>
    </source>
</evidence>
<evidence type="ECO:0000313" key="1">
    <source>
        <dbReference type="EMBL" id="CAG8585920.1"/>
    </source>
</evidence>